<dbReference type="InterPro" id="IPR027383">
    <property type="entry name" value="Znf_put"/>
</dbReference>
<dbReference type="InterPro" id="IPR007627">
    <property type="entry name" value="RNA_pol_sigma70_r2"/>
</dbReference>
<dbReference type="InterPro" id="IPR041916">
    <property type="entry name" value="Anti_sigma_zinc_sf"/>
</dbReference>
<dbReference type="Gene3D" id="1.10.10.10">
    <property type="entry name" value="Winged helix-like DNA-binding domain superfamily/Winged helix DNA-binding domain"/>
    <property type="match status" value="1"/>
</dbReference>
<dbReference type="GO" id="GO:0003677">
    <property type="term" value="F:DNA binding"/>
    <property type="evidence" value="ECO:0007669"/>
    <property type="project" value="UniProtKB-KW"/>
</dbReference>
<reference evidence="9 10" key="1">
    <citation type="submission" date="2019-09" db="EMBL/GenBank/DDBJ databases">
        <title>Goodfellowia gen. nov., a new genus of the Pseudonocardineae related to Actinoalloteichus, containing Goodfellowia coeruleoviolacea gen. nov., comb. nov. gen. nov., comb. nov.</title>
        <authorList>
            <person name="Labeda D."/>
        </authorList>
    </citation>
    <scope>NUCLEOTIDE SEQUENCE [LARGE SCALE GENOMIC DNA]</scope>
    <source>
        <strain evidence="9 10">AN110305</strain>
    </source>
</reference>
<accession>A0A5B2XLA0</accession>
<protein>
    <submittedName>
        <fullName evidence="9">Sigma-70 family RNA polymerase sigma factor</fullName>
    </submittedName>
</protein>
<evidence type="ECO:0000313" key="10">
    <source>
        <dbReference type="Proteomes" id="UP000323454"/>
    </source>
</evidence>
<feature type="compositionally biased region" description="Low complexity" evidence="6">
    <location>
        <begin position="445"/>
        <end position="472"/>
    </location>
</feature>
<dbReference type="Pfam" id="PF13490">
    <property type="entry name" value="zf-HC2"/>
    <property type="match status" value="1"/>
</dbReference>
<dbReference type="NCBIfam" id="TIGR02937">
    <property type="entry name" value="sigma70-ECF"/>
    <property type="match status" value="1"/>
</dbReference>
<keyword evidence="10" id="KW-1185">Reference proteome</keyword>
<dbReference type="InterPro" id="IPR036388">
    <property type="entry name" value="WH-like_DNA-bd_sf"/>
</dbReference>
<feature type="region of interest" description="Disordered" evidence="6">
    <location>
        <begin position="352"/>
        <end position="517"/>
    </location>
</feature>
<evidence type="ECO:0000313" key="9">
    <source>
        <dbReference type="EMBL" id="KAA2263689.1"/>
    </source>
</evidence>
<dbReference type="PANTHER" id="PTHR43133">
    <property type="entry name" value="RNA POLYMERASE ECF-TYPE SIGMA FACTO"/>
    <property type="match status" value="1"/>
</dbReference>
<comment type="similarity">
    <text evidence="1">Belongs to the sigma-70 factor family. ECF subfamily.</text>
</comment>
<keyword evidence="3" id="KW-0731">Sigma factor</keyword>
<evidence type="ECO:0000256" key="5">
    <source>
        <dbReference type="ARBA" id="ARBA00023163"/>
    </source>
</evidence>
<comment type="caution">
    <text evidence="9">The sequence shown here is derived from an EMBL/GenBank/DDBJ whole genome shotgun (WGS) entry which is preliminary data.</text>
</comment>
<dbReference type="InterPro" id="IPR013325">
    <property type="entry name" value="RNA_pol_sigma_r2"/>
</dbReference>
<feature type="compositionally biased region" description="Low complexity" evidence="6">
    <location>
        <begin position="480"/>
        <end position="501"/>
    </location>
</feature>
<dbReference type="Pfam" id="PF04542">
    <property type="entry name" value="Sigma70_r2"/>
    <property type="match status" value="1"/>
</dbReference>
<feature type="compositionally biased region" description="Pro residues" evidence="6">
    <location>
        <begin position="502"/>
        <end position="511"/>
    </location>
</feature>
<feature type="compositionally biased region" description="Low complexity" evidence="6">
    <location>
        <begin position="355"/>
        <end position="380"/>
    </location>
</feature>
<dbReference type="GO" id="GO:0006352">
    <property type="term" value="P:DNA-templated transcription initiation"/>
    <property type="evidence" value="ECO:0007669"/>
    <property type="project" value="InterPro"/>
</dbReference>
<dbReference type="Proteomes" id="UP000323454">
    <property type="component" value="Unassembled WGS sequence"/>
</dbReference>
<dbReference type="RefSeq" id="WP_149849101.1">
    <property type="nucleotide sequence ID" value="NZ_VUOB01000015.1"/>
</dbReference>
<proteinExistence type="inferred from homology"/>
<keyword evidence="2" id="KW-0805">Transcription regulation</keyword>
<dbReference type="OrthoDB" id="4990598at2"/>
<evidence type="ECO:0000256" key="3">
    <source>
        <dbReference type="ARBA" id="ARBA00023082"/>
    </source>
</evidence>
<dbReference type="InterPro" id="IPR014284">
    <property type="entry name" value="RNA_pol_sigma-70_dom"/>
</dbReference>
<dbReference type="GO" id="GO:0016987">
    <property type="term" value="F:sigma factor activity"/>
    <property type="evidence" value="ECO:0007669"/>
    <property type="project" value="UniProtKB-KW"/>
</dbReference>
<evidence type="ECO:0000256" key="2">
    <source>
        <dbReference type="ARBA" id="ARBA00023015"/>
    </source>
</evidence>
<dbReference type="Gene3D" id="1.10.10.1320">
    <property type="entry name" value="Anti-sigma factor, zinc-finger domain"/>
    <property type="match status" value="1"/>
</dbReference>
<evidence type="ECO:0000259" key="7">
    <source>
        <dbReference type="Pfam" id="PF04542"/>
    </source>
</evidence>
<evidence type="ECO:0000256" key="4">
    <source>
        <dbReference type="ARBA" id="ARBA00023125"/>
    </source>
</evidence>
<keyword evidence="5" id="KW-0804">Transcription</keyword>
<sequence>MVNDAPSPVPDRGDLDPDRELLARVRAGDDAAFGELFSRHADAVRRFALRLVSDPVEADDLTAEAFFRVLQAIRRGSGPTEHVRTYLLTVARRVVWEWSERRRDVPVEDEELSRRVEPYADNAGPHAEQYLIGRAFRSLPERWRTVLWRVEVEGERPATVASHFGLTANAMSALARRAREGLRAAYLQAHLSDAETARHCRSVRPKLGAYTAGQVTGSELSRIRKHLAGCGSCRALHADLTDVCTGLRSYAGLLALPAAAALIGHQLAAAIPPVAAVTGASAAGGVTSLSAPAVVGKSVLLAGRVKLLLAAASVAAVGVIGLSVGPLTTGGPGLAVVRPDQNDRGQVLALCTPQASTDTSGRAATASSSSRGTVVAGSSADSPGPANQPVRAVPAHLPRQPAQQGDNSAPVQAGSPAEGSVATPQTDPQGGTALAPPDTTVQRDLSLTSTVPTSGPVTVLGRPTTTTSTSPTDAPVKVLAPTITSTTTPGSTTPTTTAPAKSIPPAPPSPGKPGRTT</sequence>
<evidence type="ECO:0000259" key="8">
    <source>
        <dbReference type="Pfam" id="PF13490"/>
    </source>
</evidence>
<name>A0A5B2XLA0_9PSEU</name>
<dbReference type="SUPFAM" id="SSF88659">
    <property type="entry name" value="Sigma3 and sigma4 domains of RNA polymerase sigma factors"/>
    <property type="match status" value="1"/>
</dbReference>
<dbReference type="AlphaFoldDB" id="A0A5B2XLA0"/>
<dbReference type="Gene3D" id="1.10.1740.10">
    <property type="match status" value="1"/>
</dbReference>
<organism evidence="9 10">
    <name type="scientific">Solihabitans fulvus</name>
    <dbReference type="NCBI Taxonomy" id="1892852"/>
    <lineage>
        <taxon>Bacteria</taxon>
        <taxon>Bacillati</taxon>
        <taxon>Actinomycetota</taxon>
        <taxon>Actinomycetes</taxon>
        <taxon>Pseudonocardiales</taxon>
        <taxon>Pseudonocardiaceae</taxon>
        <taxon>Solihabitans</taxon>
    </lineage>
</organism>
<feature type="domain" description="RNA polymerase sigma-70 region 2" evidence="7">
    <location>
        <begin position="36"/>
        <end position="96"/>
    </location>
</feature>
<evidence type="ECO:0000256" key="6">
    <source>
        <dbReference type="SAM" id="MobiDB-lite"/>
    </source>
</evidence>
<reference evidence="9 10" key="2">
    <citation type="submission" date="2019-09" db="EMBL/GenBank/DDBJ databases">
        <authorList>
            <person name="Jin C."/>
        </authorList>
    </citation>
    <scope>NUCLEOTIDE SEQUENCE [LARGE SCALE GENOMIC DNA]</scope>
    <source>
        <strain evidence="9 10">AN110305</strain>
    </source>
</reference>
<evidence type="ECO:0000256" key="1">
    <source>
        <dbReference type="ARBA" id="ARBA00010641"/>
    </source>
</evidence>
<dbReference type="InterPro" id="IPR013324">
    <property type="entry name" value="RNA_pol_sigma_r3/r4-like"/>
</dbReference>
<gene>
    <name evidence="9" type="ORF">F0L68_09355</name>
</gene>
<dbReference type="SUPFAM" id="SSF88946">
    <property type="entry name" value="Sigma2 domain of RNA polymerase sigma factors"/>
    <property type="match status" value="1"/>
</dbReference>
<dbReference type="PANTHER" id="PTHR43133:SF8">
    <property type="entry name" value="RNA POLYMERASE SIGMA FACTOR HI_1459-RELATED"/>
    <property type="match status" value="1"/>
</dbReference>
<feature type="compositionally biased region" description="Polar residues" evidence="6">
    <location>
        <begin position="401"/>
        <end position="410"/>
    </location>
</feature>
<dbReference type="EMBL" id="VUOB01000015">
    <property type="protein sequence ID" value="KAA2263689.1"/>
    <property type="molecule type" value="Genomic_DNA"/>
</dbReference>
<keyword evidence="4" id="KW-0238">DNA-binding</keyword>
<feature type="domain" description="Putative zinc-finger" evidence="8">
    <location>
        <begin position="200"/>
        <end position="234"/>
    </location>
</feature>
<dbReference type="InterPro" id="IPR039425">
    <property type="entry name" value="RNA_pol_sigma-70-like"/>
</dbReference>